<dbReference type="InterPro" id="IPR024987">
    <property type="entry name" value="DUF3889"/>
</dbReference>
<evidence type="ECO:0000313" key="1">
    <source>
        <dbReference type="EMBL" id="MCH1624906.1"/>
    </source>
</evidence>
<accession>A0AAW5E4J6</accession>
<gene>
    <name evidence="1" type="ORF">MJG50_06170</name>
</gene>
<dbReference type="Gene3D" id="3.10.450.390">
    <property type="entry name" value="Protein of unknown function DUF3889"/>
    <property type="match status" value="1"/>
</dbReference>
<dbReference type="Pfam" id="PF13028">
    <property type="entry name" value="DUF3889"/>
    <property type="match status" value="1"/>
</dbReference>
<name>A0AAW5E4J6_9BACI</name>
<dbReference type="AlphaFoldDB" id="A0AAW5E4J6"/>
<proteinExistence type="predicted"/>
<sequence length="114" mass="13311">MRMIVFMLISGLFIVMSPYNFVENGNTVIAATKKPVPEYAKWGKLAMKETQNKYPQAQIIDYLHMGREINNGNTTERFKLWIRQEKMEFGVFVTITFDTKTEKVVKIMIIETPK</sequence>
<organism evidence="1 2">
    <name type="scientific">Fredinandcohnia quinoae</name>
    <dbReference type="NCBI Taxonomy" id="2918902"/>
    <lineage>
        <taxon>Bacteria</taxon>
        <taxon>Bacillati</taxon>
        <taxon>Bacillota</taxon>
        <taxon>Bacilli</taxon>
        <taxon>Bacillales</taxon>
        <taxon>Bacillaceae</taxon>
        <taxon>Fredinandcohnia</taxon>
    </lineage>
</organism>
<evidence type="ECO:0000313" key="2">
    <source>
        <dbReference type="Proteomes" id="UP001431131"/>
    </source>
</evidence>
<dbReference type="Proteomes" id="UP001431131">
    <property type="component" value="Unassembled WGS sequence"/>
</dbReference>
<reference evidence="1" key="1">
    <citation type="submission" date="2022-02" db="EMBL/GenBank/DDBJ databases">
        <title>Fredinandcohnia quinoae sp. nov. isolated from Chenopodium quinoa seeds.</title>
        <authorList>
            <person name="Saati-Santamaria Z."/>
            <person name="Flores-Felix J.D."/>
            <person name="Igual J.M."/>
            <person name="Velazquez E."/>
            <person name="Garcia-Fraile P."/>
            <person name="Martinez-Molina E."/>
        </authorList>
    </citation>
    <scope>NUCLEOTIDE SEQUENCE</scope>
    <source>
        <strain evidence="1">SECRCQ15</strain>
    </source>
</reference>
<protein>
    <submittedName>
        <fullName evidence="1">YqzG/YhdC family protein</fullName>
    </submittedName>
</protein>
<keyword evidence="2" id="KW-1185">Reference proteome</keyword>
<comment type="caution">
    <text evidence="1">The sequence shown here is derived from an EMBL/GenBank/DDBJ whole genome shotgun (WGS) entry which is preliminary data.</text>
</comment>
<dbReference type="EMBL" id="JAKTTI010000006">
    <property type="protein sequence ID" value="MCH1624906.1"/>
    <property type="molecule type" value="Genomic_DNA"/>
</dbReference>